<reference evidence="3" key="1">
    <citation type="journal article" date="2019" name="Int. J. Syst. Evol. Microbiol.">
        <title>The Global Catalogue of Microorganisms (GCM) 10K type strain sequencing project: providing services to taxonomists for standard genome sequencing and annotation.</title>
        <authorList>
            <consortium name="The Broad Institute Genomics Platform"/>
            <consortium name="The Broad Institute Genome Sequencing Center for Infectious Disease"/>
            <person name="Wu L."/>
            <person name="Ma J."/>
        </authorList>
    </citation>
    <scope>NUCLEOTIDE SEQUENCE [LARGE SCALE GENOMIC DNA]</scope>
    <source>
        <strain evidence="3">CGMCC 1.13681</strain>
    </source>
</reference>
<feature type="transmembrane region" description="Helical" evidence="1">
    <location>
        <begin position="6"/>
        <end position="26"/>
    </location>
</feature>
<feature type="transmembrane region" description="Helical" evidence="1">
    <location>
        <begin position="124"/>
        <end position="146"/>
    </location>
</feature>
<dbReference type="EMBL" id="JBHSZO010000006">
    <property type="protein sequence ID" value="MFC7217652.1"/>
    <property type="molecule type" value="Genomic_DNA"/>
</dbReference>
<protein>
    <submittedName>
        <fullName evidence="2">DUF5134 domain-containing protein</fullName>
    </submittedName>
</protein>
<evidence type="ECO:0000313" key="3">
    <source>
        <dbReference type="Proteomes" id="UP001596413"/>
    </source>
</evidence>
<feature type="transmembrane region" description="Helical" evidence="1">
    <location>
        <begin position="38"/>
        <end position="57"/>
    </location>
</feature>
<keyword evidence="1" id="KW-1133">Transmembrane helix</keyword>
<dbReference type="RefSeq" id="WP_386412617.1">
    <property type="nucleotide sequence ID" value="NZ_JBHSZO010000006.1"/>
</dbReference>
<gene>
    <name evidence="2" type="ORF">ACFQLX_05620</name>
</gene>
<keyword evidence="1" id="KW-0472">Membrane</keyword>
<keyword evidence="1" id="KW-0812">Transmembrane</keyword>
<accession>A0ABW2GCY4</accession>
<feature type="transmembrane region" description="Helical" evidence="1">
    <location>
        <begin position="93"/>
        <end position="112"/>
    </location>
</feature>
<feature type="transmembrane region" description="Helical" evidence="1">
    <location>
        <begin position="63"/>
        <end position="81"/>
    </location>
</feature>
<evidence type="ECO:0000313" key="2">
    <source>
        <dbReference type="EMBL" id="MFC7217652.1"/>
    </source>
</evidence>
<name>A0ABW2GCY4_9ACTN</name>
<organism evidence="2 3">
    <name type="scientific">Streptomyces polyrhachis</name>
    <dbReference type="NCBI Taxonomy" id="1282885"/>
    <lineage>
        <taxon>Bacteria</taxon>
        <taxon>Bacillati</taxon>
        <taxon>Actinomycetota</taxon>
        <taxon>Actinomycetes</taxon>
        <taxon>Kitasatosporales</taxon>
        <taxon>Streptomycetaceae</taxon>
        <taxon>Streptomyces</taxon>
    </lineage>
</organism>
<proteinExistence type="predicted"/>
<keyword evidence="3" id="KW-1185">Reference proteome</keyword>
<sequence>MHGPPLTGWLLVALSASVGTYCLARAASAAGAAERRAAGGDALMGLGMAVMALPAPVSAPRPWAAVALAVVFAGAALHALLGPHRTAAHLHHAVGALAMVYMALCAGTSGGHGPLGPPLLTAALLAYFLAYVLASGVRLVAVGGHAVAAGGWRERPELAAGCRVAMGVGMLAMLLGM</sequence>
<dbReference type="Proteomes" id="UP001596413">
    <property type="component" value="Unassembled WGS sequence"/>
</dbReference>
<comment type="caution">
    <text evidence="2">The sequence shown here is derived from an EMBL/GenBank/DDBJ whole genome shotgun (WGS) entry which is preliminary data.</text>
</comment>
<dbReference type="Pfam" id="PF17197">
    <property type="entry name" value="DUF5134"/>
    <property type="match status" value="1"/>
</dbReference>
<dbReference type="InterPro" id="IPR033458">
    <property type="entry name" value="DUF5134"/>
</dbReference>
<evidence type="ECO:0000256" key="1">
    <source>
        <dbReference type="SAM" id="Phobius"/>
    </source>
</evidence>